<accession>A0ABN0RUF3</accession>
<sequence>MSILTISPKRKQIIKIPHYLYINGQLLGFIKDEPVDIQLQAGIYQITIRSTYKFIESKITVHIGNEESKKVVFSDREKFWNWLFNIDLVLWILKRFITIPNPFDSIYEIVSNGFFAIWLLRIWIIRKRYFKLEIV</sequence>
<keyword evidence="1" id="KW-0472">Membrane</keyword>
<organism evidence="2 3">
    <name type="scientific">Xylanibacter oryzae DSM 17970</name>
    <dbReference type="NCBI Taxonomy" id="915438"/>
    <lineage>
        <taxon>Bacteria</taxon>
        <taxon>Pseudomonadati</taxon>
        <taxon>Bacteroidota</taxon>
        <taxon>Bacteroidia</taxon>
        <taxon>Bacteroidales</taxon>
        <taxon>Prevotellaceae</taxon>
        <taxon>Xylanibacter</taxon>
    </lineage>
</organism>
<keyword evidence="1" id="KW-0812">Transmembrane</keyword>
<comment type="caution">
    <text evidence="2">The sequence shown here is derived from an EMBL/GenBank/DDBJ whole genome shotgun (WGS) entry which is preliminary data.</text>
</comment>
<protein>
    <recommendedName>
        <fullName evidence="4">PEGA domain-containing protein</fullName>
    </recommendedName>
</protein>
<feature type="transmembrane region" description="Helical" evidence="1">
    <location>
        <begin position="105"/>
        <end position="124"/>
    </location>
</feature>
<proteinExistence type="predicted"/>
<evidence type="ECO:0000313" key="3">
    <source>
        <dbReference type="Proteomes" id="UP000243438"/>
    </source>
</evidence>
<reference evidence="2" key="1">
    <citation type="submission" date="2013-07" db="EMBL/GenBank/DDBJ databases">
        <authorList>
            <consortium name="DOE Joint Genome Institute"/>
            <person name="Anderson I."/>
            <person name="Huntemann M."/>
            <person name="Han J."/>
            <person name="Chen A."/>
            <person name="Kyrpides N."/>
            <person name="Mavromatis K."/>
            <person name="Markowitz V."/>
            <person name="Palaniappan K."/>
            <person name="Ivanova N."/>
            <person name="Schaumberg A."/>
            <person name="Pati A."/>
            <person name="Liolios K."/>
            <person name="Nordberg H.P."/>
            <person name="Cantor M.N."/>
            <person name="Hua S.X."/>
            <person name="Woyke T."/>
        </authorList>
    </citation>
    <scope>NUCLEOTIDE SEQUENCE [LARGE SCALE GENOMIC DNA]</scope>
    <source>
        <strain evidence="2">DSM 17970</strain>
    </source>
</reference>
<keyword evidence="3" id="KW-1185">Reference proteome</keyword>
<dbReference type="RefSeq" id="WP_036876171.1">
    <property type="nucleotide sequence ID" value="NZ_KK073873.1"/>
</dbReference>
<evidence type="ECO:0008006" key="4">
    <source>
        <dbReference type="Google" id="ProtNLM"/>
    </source>
</evidence>
<evidence type="ECO:0000313" key="2">
    <source>
        <dbReference type="EMBL" id="EXG77854.1"/>
    </source>
</evidence>
<evidence type="ECO:0000256" key="1">
    <source>
        <dbReference type="SAM" id="Phobius"/>
    </source>
</evidence>
<dbReference type="Proteomes" id="UP000243438">
    <property type="component" value="Unassembled WGS sequence"/>
</dbReference>
<name>A0ABN0RUF3_9BACT</name>
<gene>
    <name evidence="2" type="ORF">XylorDRAFT_0204</name>
</gene>
<dbReference type="EMBL" id="JFBS01000001">
    <property type="protein sequence ID" value="EXG77854.1"/>
    <property type="molecule type" value="Genomic_DNA"/>
</dbReference>
<keyword evidence="1" id="KW-1133">Transmembrane helix</keyword>